<reference evidence="3 4" key="1">
    <citation type="submission" date="2016-07" db="EMBL/GenBank/DDBJ databases">
        <title>Pervasive Adenine N6-methylation of Active Genes in Fungi.</title>
        <authorList>
            <consortium name="DOE Joint Genome Institute"/>
            <person name="Mondo S.J."/>
            <person name="Dannebaum R.O."/>
            <person name="Kuo R.C."/>
            <person name="Labutti K."/>
            <person name="Haridas S."/>
            <person name="Kuo A."/>
            <person name="Salamov A."/>
            <person name="Ahrendt S.R."/>
            <person name="Lipzen A."/>
            <person name="Sullivan W."/>
            <person name="Andreopoulos W.B."/>
            <person name="Clum A."/>
            <person name="Lindquist E."/>
            <person name="Daum C."/>
            <person name="Ramamoorthy G.K."/>
            <person name="Gryganskyi A."/>
            <person name="Culley D."/>
            <person name="Magnuson J.K."/>
            <person name="James T.Y."/>
            <person name="O'Malley M.A."/>
            <person name="Stajich J.E."/>
            <person name="Spatafora J.W."/>
            <person name="Visel A."/>
            <person name="Grigoriev I.V."/>
        </authorList>
    </citation>
    <scope>NUCLEOTIDE SEQUENCE [LARGE SCALE GENOMIC DNA]</scope>
    <source>
        <strain evidence="3 4">ATCC 12442</strain>
    </source>
</reference>
<evidence type="ECO:0000259" key="2">
    <source>
        <dbReference type="Pfam" id="PF00089"/>
    </source>
</evidence>
<feature type="signal peptide" evidence="1">
    <location>
        <begin position="1"/>
        <end position="17"/>
    </location>
</feature>
<protein>
    <recommendedName>
        <fullName evidence="2">Peptidase S1 domain-containing protein</fullName>
    </recommendedName>
</protein>
<keyword evidence="4" id="KW-1185">Reference proteome</keyword>
<proteinExistence type="predicted"/>
<dbReference type="InterPro" id="IPR001254">
    <property type="entry name" value="Trypsin_dom"/>
</dbReference>
<dbReference type="GO" id="GO:0004252">
    <property type="term" value="F:serine-type endopeptidase activity"/>
    <property type="evidence" value="ECO:0007669"/>
    <property type="project" value="InterPro"/>
</dbReference>
<evidence type="ECO:0000313" key="4">
    <source>
        <dbReference type="Proteomes" id="UP000193922"/>
    </source>
</evidence>
<organism evidence="3 4">
    <name type="scientific">Linderina pennispora</name>
    <dbReference type="NCBI Taxonomy" id="61395"/>
    <lineage>
        <taxon>Eukaryota</taxon>
        <taxon>Fungi</taxon>
        <taxon>Fungi incertae sedis</taxon>
        <taxon>Zoopagomycota</taxon>
        <taxon>Kickxellomycotina</taxon>
        <taxon>Kickxellomycetes</taxon>
        <taxon>Kickxellales</taxon>
        <taxon>Kickxellaceae</taxon>
        <taxon>Linderina</taxon>
    </lineage>
</organism>
<dbReference type="Gene3D" id="2.40.10.10">
    <property type="entry name" value="Trypsin-like serine proteases"/>
    <property type="match status" value="1"/>
</dbReference>
<dbReference type="EMBL" id="MCFD01000004">
    <property type="protein sequence ID" value="ORX71538.1"/>
    <property type="molecule type" value="Genomic_DNA"/>
</dbReference>
<dbReference type="SUPFAM" id="SSF50494">
    <property type="entry name" value="Trypsin-like serine proteases"/>
    <property type="match status" value="1"/>
</dbReference>
<dbReference type="InterPro" id="IPR043504">
    <property type="entry name" value="Peptidase_S1_PA_chymotrypsin"/>
</dbReference>
<feature type="domain" description="Peptidase S1" evidence="2">
    <location>
        <begin position="57"/>
        <end position="118"/>
    </location>
</feature>
<dbReference type="RefSeq" id="XP_040745053.1">
    <property type="nucleotide sequence ID" value="XM_040883289.1"/>
</dbReference>
<dbReference type="OrthoDB" id="6380398at2759"/>
<dbReference type="Proteomes" id="UP000193922">
    <property type="component" value="Unassembled WGS sequence"/>
</dbReference>
<name>A0A1Y1WDY7_9FUNG</name>
<evidence type="ECO:0000313" key="3">
    <source>
        <dbReference type="EMBL" id="ORX71538.1"/>
    </source>
</evidence>
<dbReference type="AlphaFoldDB" id="A0A1Y1WDY7"/>
<sequence>MKLSIAFGYSLVAAALGMPYPSSGPEPTSATTQTHRRRKYGDTLTRTTLLLPFSSFHRKNTIHCGGIILSDEFILTAAACIYDDSDNPHSPSSLNVGYRGSSIGSQTIVNALSFIKHSKLRHGRS</sequence>
<evidence type="ECO:0000256" key="1">
    <source>
        <dbReference type="SAM" id="SignalP"/>
    </source>
</evidence>
<gene>
    <name evidence="3" type="ORF">DL89DRAFT_128093</name>
</gene>
<dbReference type="InterPro" id="IPR009003">
    <property type="entry name" value="Peptidase_S1_PA"/>
</dbReference>
<keyword evidence="1" id="KW-0732">Signal</keyword>
<dbReference type="Pfam" id="PF00089">
    <property type="entry name" value="Trypsin"/>
    <property type="match status" value="1"/>
</dbReference>
<feature type="chain" id="PRO_5013028101" description="Peptidase S1 domain-containing protein" evidence="1">
    <location>
        <begin position="18"/>
        <end position="125"/>
    </location>
</feature>
<comment type="caution">
    <text evidence="3">The sequence shown here is derived from an EMBL/GenBank/DDBJ whole genome shotgun (WGS) entry which is preliminary data.</text>
</comment>
<dbReference type="GeneID" id="63799937"/>
<accession>A0A1Y1WDY7</accession>
<dbReference type="GO" id="GO:0006508">
    <property type="term" value="P:proteolysis"/>
    <property type="evidence" value="ECO:0007669"/>
    <property type="project" value="InterPro"/>
</dbReference>